<evidence type="ECO:0000256" key="4">
    <source>
        <dbReference type="ARBA" id="ARBA00022701"/>
    </source>
</evidence>
<dbReference type="Gene3D" id="3.40.50.300">
    <property type="entry name" value="P-loop containing nucleotide triphosphate hydrolases"/>
    <property type="match status" value="2"/>
</dbReference>
<reference evidence="17" key="4">
    <citation type="submission" date="2025-09" db="UniProtKB">
        <authorList>
            <consortium name="Ensembl"/>
        </authorList>
    </citation>
    <scope>IDENTIFICATION</scope>
</reference>
<keyword evidence="13" id="KW-0966">Cell projection</keyword>
<evidence type="ECO:0000259" key="16">
    <source>
        <dbReference type="Pfam" id="PF18198"/>
    </source>
</evidence>
<protein>
    <submittedName>
        <fullName evidence="17">Uncharacterized protein</fullName>
    </submittedName>
</protein>
<dbReference type="Ensembl" id="ENSPSIT00000013095.1">
    <property type="protein sequence ID" value="ENSPSIP00000013032.1"/>
    <property type="gene ID" value="ENSPSIG00000011407.1"/>
</dbReference>
<dbReference type="GeneTree" id="ENSGT00940000165101"/>
<feature type="domain" description="Dynein heavy chain ATP-binding dynein motor region" evidence="15">
    <location>
        <begin position="63"/>
        <end position="282"/>
    </location>
</feature>
<dbReference type="FunFam" id="1.10.8.720:FF:000001">
    <property type="entry name" value="dynein heavy chain 7, axonemal"/>
    <property type="match status" value="1"/>
</dbReference>
<proteinExistence type="inferred from homology"/>
<dbReference type="InterPro" id="IPR026983">
    <property type="entry name" value="DHC"/>
</dbReference>
<dbReference type="Pfam" id="PF12781">
    <property type="entry name" value="AAA_9"/>
    <property type="match status" value="1"/>
</dbReference>
<sequence length="855" mass="97650">KLQCIMGDALVSAACIIYSGVLSAGYRQQLVNECLRLCNKNIIPVSPNYSLITAMTEKNEISKWQKEGLPLDQYSIENAILVKNGQRWPLLIDPQKQAYKWVCQMEGNGLRQIHASDSSYLRTLENAMRIGDSILLQDLAETVDSNLKSILKRELYNRQGKDFIRIGDAEIEYNHNFRLYMTTQKANPHFLPAVCNMVTMINFTVTFQGLQDQLLSAVVIYETPQLEQQRYELLESISADQITLRKLEQKSLELLQKTEGHLLDDQDLIDNLQRTKVTSKEIFERIDASAKTEATIEKTRKNYLPIATRGAVLYFVVADLIKVNCMYQFSLEWFHKIFVESMDSVNKLQNSFNSHLKDIIDMLMSNVYKTVSSALFTENQLCFSFLLCTKIMQSNYGENQALDKLGFLPENEWNFFLYSSMLANIMDKNGAIWVGVNSYKDIILFSRMPHFIVNDNQFLLKLFFFQCYSSKKPHKKCFFLQSCLNLYVENLSSFQRIILIKILRPESLNSAVREFVTEKLGARYLQIGGINLKEVYEDSNASTPLILIHSHGTDPAAQLLRLAQEIKGNTQHVKMVSLGRGQGTKAEDLIHKAQLFSGQWVFLQNCHLATSFMPRLSDIVDSFTQPNINMDPQFRLWLSSTPDPSFPISILQKGFKMAIEPPQGLKGKLLQTFGYSGSGVVTEMIFNKAECGLSWKKLLFSLCFFNAVVHERKKYGALGWNIQWEKREGALHVSIQMLGMLLANHKEIPWPAICYMTGEVAYGGRVTDHWDRRCLLSILNNFYNPAVLQEDFVYTIDGIYRPVSATDSLQDCRAYLESLPDTDSPELFGMHTCAERAFLESQAQTFIGTIVSMQP</sequence>
<dbReference type="PANTHER" id="PTHR22878">
    <property type="entry name" value="DYNEIN HEAVY CHAIN 6, AXONEMAL-LIKE-RELATED"/>
    <property type="match status" value="1"/>
</dbReference>
<evidence type="ECO:0000256" key="3">
    <source>
        <dbReference type="ARBA" id="ARBA00022490"/>
    </source>
</evidence>
<evidence type="ECO:0000256" key="10">
    <source>
        <dbReference type="ARBA" id="ARBA00023069"/>
    </source>
</evidence>
<evidence type="ECO:0000256" key="9">
    <source>
        <dbReference type="ARBA" id="ARBA00023054"/>
    </source>
</evidence>
<dbReference type="GO" id="GO:0007018">
    <property type="term" value="P:microtubule-based movement"/>
    <property type="evidence" value="ECO:0007669"/>
    <property type="project" value="InterPro"/>
</dbReference>
<reference evidence="18" key="2">
    <citation type="journal article" date="2013" name="Nat. Genet.">
        <title>The draft genomes of soft-shell turtle and green sea turtle yield insights into the development and evolution of the turtle-specific body plan.</title>
        <authorList>
            <person name="Wang Z."/>
            <person name="Pascual-Anaya J."/>
            <person name="Zadissa A."/>
            <person name="Li W."/>
            <person name="Niimura Y."/>
            <person name="Huang Z."/>
            <person name="Li C."/>
            <person name="White S."/>
            <person name="Xiong Z."/>
            <person name="Fang D."/>
            <person name="Wang B."/>
            <person name="Ming Y."/>
            <person name="Chen Y."/>
            <person name="Zheng Y."/>
            <person name="Kuraku S."/>
            <person name="Pignatelli M."/>
            <person name="Herrero J."/>
            <person name="Beal K."/>
            <person name="Nozawa M."/>
            <person name="Li Q."/>
            <person name="Wang J."/>
            <person name="Zhang H."/>
            <person name="Yu L."/>
            <person name="Shigenobu S."/>
            <person name="Wang J."/>
            <person name="Liu J."/>
            <person name="Flicek P."/>
            <person name="Searle S."/>
            <person name="Wang J."/>
            <person name="Kuratani S."/>
            <person name="Yin Y."/>
            <person name="Aken B."/>
            <person name="Zhang G."/>
            <person name="Irie N."/>
        </authorList>
    </citation>
    <scope>NUCLEOTIDE SEQUENCE [LARGE SCALE GENOMIC DNA]</scope>
    <source>
        <strain evidence="18">Daiwa-1</strain>
    </source>
</reference>
<dbReference type="InterPro" id="IPR004273">
    <property type="entry name" value="Dynein_heavy_D6_P-loop"/>
</dbReference>
<dbReference type="GO" id="GO:0045505">
    <property type="term" value="F:dynein intermediate chain binding"/>
    <property type="evidence" value="ECO:0007669"/>
    <property type="project" value="InterPro"/>
</dbReference>
<dbReference type="GO" id="GO:0005930">
    <property type="term" value="C:axoneme"/>
    <property type="evidence" value="ECO:0007669"/>
    <property type="project" value="UniProtKB-SubCell"/>
</dbReference>
<dbReference type="InterPro" id="IPR042219">
    <property type="entry name" value="AAA_lid_11_sf"/>
</dbReference>
<evidence type="ECO:0000259" key="15">
    <source>
        <dbReference type="Pfam" id="PF12781"/>
    </source>
</evidence>
<reference evidence="17" key="3">
    <citation type="submission" date="2025-08" db="UniProtKB">
        <authorList>
            <consortium name="Ensembl"/>
        </authorList>
    </citation>
    <scope>IDENTIFICATION</scope>
</reference>
<evidence type="ECO:0000259" key="14">
    <source>
        <dbReference type="Pfam" id="PF03028"/>
    </source>
</evidence>
<accession>K7FYC2</accession>
<keyword evidence="3" id="KW-0963">Cytoplasm</keyword>
<dbReference type="EMBL" id="AGCU01051806">
    <property type="status" value="NOT_ANNOTATED_CDS"/>
    <property type="molecule type" value="Genomic_DNA"/>
</dbReference>
<dbReference type="EMBL" id="AGCU01051803">
    <property type="status" value="NOT_ANNOTATED_CDS"/>
    <property type="molecule type" value="Genomic_DNA"/>
</dbReference>
<evidence type="ECO:0000256" key="8">
    <source>
        <dbReference type="ARBA" id="ARBA00023017"/>
    </source>
</evidence>
<dbReference type="FunFam" id="3.40.50.300:FF:000049">
    <property type="entry name" value="Dynein, axonemal, heavy chain 5"/>
    <property type="match status" value="1"/>
</dbReference>
<evidence type="ECO:0000256" key="7">
    <source>
        <dbReference type="ARBA" id="ARBA00022840"/>
    </source>
</evidence>
<dbReference type="EMBL" id="AGCU01051804">
    <property type="status" value="NOT_ANNOTATED_CDS"/>
    <property type="molecule type" value="Genomic_DNA"/>
</dbReference>
<dbReference type="Proteomes" id="UP000007267">
    <property type="component" value="Unassembled WGS sequence"/>
</dbReference>
<comment type="subcellular location">
    <subcellularLocation>
        <location evidence="1">Cytoplasm</location>
        <location evidence="1">Cytoskeleton</location>
        <location evidence="1">Cilium axoneme</location>
    </subcellularLocation>
</comment>
<dbReference type="EMBL" id="AGCU01051809">
    <property type="status" value="NOT_ANNOTATED_CDS"/>
    <property type="molecule type" value="Genomic_DNA"/>
</dbReference>
<comment type="similarity">
    <text evidence="2">Belongs to the dynein heavy chain family.</text>
</comment>
<keyword evidence="18" id="KW-1185">Reference proteome</keyword>
<dbReference type="FunFam" id="3.40.50.300:FF:000320">
    <property type="entry name" value="Dynein, axonemal, heavy chain 5"/>
    <property type="match status" value="1"/>
</dbReference>
<evidence type="ECO:0000256" key="12">
    <source>
        <dbReference type="ARBA" id="ARBA00023212"/>
    </source>
</evidence>
<keyword evidence="9" id="KW-0175">Coiled coil</keyword>
<keyword evidence="6" id="KW-0547">Nucleotide-binding</keyword>
<keyword evidence="4" id="KW-0493">Microtubule</keyword>
<dbReference type="Gene3D" id="6.10.140.1060">
    <property type="match status" value="1"/>
</dbReference>
<dbReference type="GO" id="GO:0051959">
    <property type="term" value="F:dynein light intermediate chain binding"/>
    <property type="evidence" value="ECO:0007669"/>
    <property type="project" value="InterPro"/>
</dbReference>
<dbReference type="GO" id="GO:0005874">
    <property type="term" value="C:microtubule"/>
    <property type="evidence" value="ECO:0007669"/>
    <property type="project" value="UniProtKB-KW"/>
</dbReference>
<dbReference type="Pfam" id="PF03028">
    <property type="entry name" value="Dynein_heavy"/>
    <property type="match status" value="1"/>
</dbReference>
<dbReference type="Gene3D" id="1.20.920.20">
    <property type="match status" value="1"/>
</dbReference>
<evidence type="ECO:0000256" key="6">
    <source>
        <dbReference type="ARBA" id="ARBA00022741"/>
    </source>
</evidence>
<feature type="domain" description="Dynein heavy chain region D6 P-loop" evidence="14">
    <location>
        <begin position="541"/>
        <end position="657"/>
    </location>
</feature>
<dbReference type="GO" id="GO:0030286">
    <property type="term" value="C:dynein complex"/>
    <property type="evidence" value="ECO:0007669"/>
    <property type="project" value="UniProtKB-KW"/>
</dbReference>
<dbReference type="EMBL" id="AGCU01051805">
    <property type="status" value="NOT_ANNOTATED_CDS"/>
    <property type="molecule type" value="Genomic_DNA"/>
</dbReference>
<organism evidence="17 18">
    <name type="scientific">Pelodiscus sinensis</name>
    <name type="common">Chinese softshell turtle</name>
    <name type="synonym">Trionyx sinensis</name>
    <dbReference type="NCBI Taxonomy" id="13735"/>
    <lineage>
        <taxon>Eukaryota</taxon>
        <taxon>Metazoa</taxon>
        <taxon>Chordata</taxon>
        <taxon>Craniata</taxon>
        <taxon>Vertebrata</taxon>
        <taxon>Euteleostomi</taxon>
        <taxon>Archelosauria</taxon>
        <taxon>Testudinata</taxon>
        <taxon>Testudines</taxon>
        <taxon>Cryptodira</taxon>
        <taxon>Trionychia</taxon>
        <taxon>Trionychidae</taxon>
        <taxon>Pelodiscus</taxon>
    </lineage>
</organism>
<evidence type="ECO:0000313" key="18">
    <source>
        <dbReference type="Proteomes" id="UP000007267"/>
    </source>
</evidence>
<evidence type="ECO:0000256" key="13">
    <source>
        <dbReference type="ARBA" id="ARBA00023273"/>
    </source>
</evidence>
<dbReference type="InterPro" id="IPR041658">
    <property type="entry name" value="AAA_lid_11"/>
</dbReference>
<keyword evidence="7" id="KW-0067">ATP-binding</keyword>
<dbReference type="EMBL" id="AGCU01051802">
    <property type="status" value="NOT_ANNOTATED_CDS"/>
    <property type="molecule type" value="Genomic_DNA"/>
</dbReference>
<dbReference type="GO" id="GO:0031514">
    <property type="term" value="C:motile cilium"/>
    <property type="evidence" value="ECO:0007669"/>
    <property type="project" value="UniProtKB-ARBA"/>
</dbReference>
<evidence type="ECO:0000256" key="5">
    <source>
        <dbReference type="ARBA" id="ARBA00022737"/>
    </source>
</evidence>
<evidence type="ECO:0000256" key="2">
    <source>
        <dbReference type="ARBA" id="ARBA00008887"/>
    </source>
</evidence>
<name>K7FYC2_PELSI</name>
<dbReference type="InterPro" id="IPR035706">
    <property type="entry name" value="AAA_9"/>
</dbReference>
<dbReference type="Gene3D" id="1.10.8.720">
    <property type="entry name" value="Region D6 of dynein motor"/>
    <property type="match status" value="1"/>
</dbReference>
<dbReference type="GO" id="GO:0008569">
    <property type="term" value="F:minus-end-directed microtubule motor activity"/>
    <property type="evidence" value="ECO:0007669"/>
    <property type="project" value="InterPro"/>
</dbReference>
<dbReference type="HOGENOM" id="CLU_000038_1_0_1"/>
<keyword evidence="8" id="KW-0243">Dynein</keyword>
<keyword evidence="11" id="KW-0505">Motor protein</keyword>
<dbReference type="Pfam" id="PF18198">
    <property type="entry name" value="AAA_lid_11"/>
    <property type="match status" value="1"/>
</dbReference>
<keyword evidence="10" id="KW-0969">Cilium</keyword>
<evidence type="ECO:0000256" key="1">
    <source>
        <dbReference type="ARBA" id="ARBA00004430"/>
    </source>
</evidence>
<dbReference type="FunFam" id="1.10.8.1220:FF:000001">
    <property type="entry name" value="Dynein axonemal heavy chain 5"/>
    <property type="match status" value="1"/>
</dbReference>
<dbReference type="Gene3D" id="1.10.8.1220">
    <property type="match status" value="1"/>
</dbReference>
<dbReference type="EMBL" id="AGCU01051810">
    <property type="status" value="NOT_ANNOTATED_CDS"/>
    <property type="molecule type" value="Genomic_DNA"/>
</dbReference>
<feature type="domain" description="Dynein heavy chain AAA lid" evidence="16">
    <location>
        <begin position="695"/>
        <end position="834"/>
    </location>
</feature>
<keyword evidence="12" id="KW-0206">Cytoskeleton</keyword>
<dbReference type="EMBL" id="AGCU01051807">
    <property type="status" value="NOT_ANNOTATED_CDS"/>
    <property type="molecule type" value="Genomic_DNA"/>
</dbReference>
<dbReference type="InterPro" id="IPR027417">
    <property type="entry name" value="P-loop_NTPase"/>
</dbReference>
<evidence type="ECO:0000313" key="17">
    <source>
        <dbReference type="Ensembl" id="ENSPSIP00000013032.1"/>
    </source>
</evidence>
<dbReference type="GO" id="GO:0005524">
    <property type="term" value="F:ATP binding"/>
    <property type="evidence" value="ECO:0007669"/>
    <property type="project" value="UniProtKB-KW"/>
</dbReference>
<keyword evidence="5" id="KW-0677">Repeat</keyword>
<evidence type="ECO:0000256" key="11">
    <source>
        <dbReference type="ARBA" id="ARBA00023175"/>
    </source>
</evidence>
<dbReference type="EMBL" id="AGCU01051801">
    <property type="status" value="NOT_ANNOTATED_CDS"/>
    <property type="molecule type" value="Genomic_DNA"/>
</dbReference>
<dbReference type="AlphaFoldDB" id="K7FYC2"/>
<dbReference type="PANTHER" id="PTHR22878:SF64">
    <property type="entry name" value="DYNEIN AXONEMAL HEAVY CHAIN 14"/>
    <property type="match status" value="1"/>
</dbReference>
<reference evidence="18" key="1">
    <citation type="submission" date="2011-10" db="EMBL/GenBank/DDBJ databases">
        <authorList>
            <consortium name="Soft-shell Turtle Genome Consortium"/>
        </authorList>
    </citation>
    <scope>NUCLEOTIDE SEQUENCE [LARGE SCALE GENOMIC DNA]</scope>
    <source>
        <strain evidence="18">Daiwa-1</strain>
    </source>
</reference>
<dbReference type="EMBL" id="AGCU01051808">
    <property type="status" value="NOT_ANNOTATED_CDS"/>
    <property type="molecule type" value="Genomic_DNA"/>
</dbReference>